<dbReference type="InterPro" id="IPR008620">
    <property type="entry name" value="FixH"/>
</dbReference>
<comment type="caution">
    <text evidence="2">The sequence shown here is derived from an EMBL/GenBank/DDBJ whole genome shotgun (WGS) entry which is preliminary data.</text>
</comment>
<organism evidence="2 3">
    <name type="scientific">Thalassospira profundimaris</name>
    <dbReference type="NCBI Taxonomy" id="502049"/>
    <lineage>
        <taxon>Bacteria</taxon>
        <taxon>Pseudomonadati</taxon>
        <taxon>Pseudomonadota</taxon>
        <taxon>Alphaproteobacteria</taxon>
        <taxon>Rhodospirillales</taxon>
        <taxon>Thalassospiraceae</taxon>
        <taxon>Thalassospira</taxon>
    </lineage>
</organism>
<dbReference type="EMBL" id="JPWB01000004">
    <property type="protein sequence ID" value="RCK22171.1"/>
    <property type="molecule type" value="Genomic_DNA"/>
</dbReference>
<dbReference type="Proteomes" id="UP000253061">
    <property type="component" value="Unassembled WGS sequence"/>
</dbReference>
<name>A0A367VCG4_9PROT</name>
<dbReference type="RefSeq" id="WP_062955945.1">
    <property type="nucleotide sequence ID" value="NZ_JPWB01000004.1"/>
</dbReference>
<feature type="transmembrane region" description="Helical" evidence="1">
    <location>
        <begin position="23"/>
        <end position="44"/>
    </location>
</feature>
<keyword evidence="1" id="KW-0812">Transmembrane</keyword>
<evidence type="ECO:0000313" key="2">
    <source>
        <dbReference type="EMBL" id="RCK22171.1"/>
    </source>
</evidence>
<protein>
    <submittedName>
        <fullName evidence="2">Integral membrane protein linked to a cation pump</fullName>
    </submittedName>
</protein>
<sequence>MAMHMTTSPSSDPNGPRKSDRWIPWYFVGGFAIMLIANISLVTFSMTSWNGLVTKHAFEEGNNYNAAISGAARQQELGWRSKLSVDGVIDQNGTITVLFRDKESNPITGAKMSVMMSRADRDDLDATIPLAEIAPGEYRASAAFPVYGRWQLRTIANAMGDDYQTVEYVVVNP</sequence>
<keyword evidence="1" id="KW-1133">Transmembrane helix</keyword>
<dbReference type="AlphaFoldDB" id="A0A367VCG4"/>
<proteinExistence type="predicted"/>
<gene>
    <name evidence="2" type="ORF">TH6_10870</name>
</gene>
<evidence type="ECO:0000313" key="3">
    <source>
        <dbReference type="Proteomes" id="UP000253061"/>
    </source>
</evidence>
<dbReference type="Pfam" id="PF05751">
    <property type="entry name" value="FixH"/>
    <property type="match status" value="1"/>
</dbReference>
<reference evidence="2 3" key="1">
    <citation type="submission" date="2014-07" db="EMBL/GenBank/DDBJ databases">
        <title>Draft genome sequence of Thalassospira profundimaris R8-17.</title>
        <authorList>
            <person name="Lai Q."/>
            <person name="Shao Z."/>
        </authorList>
    </citation>
    <scope>NUCLEOTIDE SEQUENCE [LARGE SCALE GENOMIC DNA]</scope>
    <source>
        <strain evidence="2 3">R8-17</strain>
    </source>
</reference>
<keyword evidence="1" id="KW-0472">Membrane</keyword>
<evidence type="ECO:0000256" key="1">
    <source>
        <dbReference type="SAM" id="Phobius"/>
    </source>
</evidence>
<accession>A0A367VCG4</accession>